<reference evidence="1 2" key="1">
    <citation type="submission" date="2016-03" db="EMBL/GenBank/DDBJ databases">
        <title>EvidentialGene: Evidence-directed Construction of Genes on Genomes.</title>
        <authorList>
            <person name="Gilbert D.G."/>
            <person name="Choi J.-H."/>
            <person name="Mockaitis K."/>
            <person name="Colbourne J."/>
            <person name="Pfrender M."/>
        </authorList>
    </citation>
    <scope>NUCLEOTIDE SEQUENCE [LARGE SCALE GENOMIC DNA]</scope>
    <source>
        <strain evidence="1 2">Xinb3</strain>
        <tissue evidence="1">Complete organism</tissue>
    </source>
</reference>
<accession>A0A164ZLB2</accession>
<name>A0A164ZLB2_9CRUS</name>
<sequence>MEVEWSMLLADTSSVEKLHGDVTIPLLRSWRNRWNDFAELSQLATYPGSEQMAAFRMALDPAMQQVVEVALGIPPTTVTTPDFVLDRIADYVRAKRNIALDRVAFEERRQGPSETFDDFYIALRRLAEAADLCATCFDTRLVTRIIAGTRDAETKKKLLAMSPFPALQSTINICRSEESARANQRSLSGHSGISMIQKKIDRNGKYNMKLKIVKLINYNMKLKIENLRVFECALVRFVDATFDNHWSRYSRLHSSDRVFFFTVLAEVQRTGALLNFCHLTYSGYAKYRELFSLTHARLLWWFESDEDIYHPTPHRPEFYTEITQAEMDNHLTARQT</sequence>
<proteinExistence type="predicted"/>
<protein>
    <submittedName>
        <fullName evidence="1">Uncharacterized protein</fullName>
    </submittedName>
</protein>
<dbReference type="STRING" id="35525.A0A164ZLB2"/>
<evidence type="ECO:0000313" key="2">
    <source>
        <dbReference type="Proteomes" id="UP000076858"/>
    </source>
</evidence>
<dbReference type="Proteomes" id="UP000076858">
    <property type="component" value="Unassembled WGS sequence"/>
</dbReference>
<dbReference type="AlphaFoldDB" id="A0A164ZLB2"/>
<dbReference type="EMBL" id="LRGB01000705">
    <property type="protein sequence ID" value="KZS16484.1"/>
    <property type="molecule type" value="Genomic_DNA"/>
</dbReference>
<keyword evidence="2" id="KW-1185">Reference proteome</keyword>
<dbReference type="PANTHER" id="PTHR33198:SF8">
    <property type="entry name" value="CCHC-TYPE DOMAIN-CONTAINING PROTEIN"/>
    <property type="match status" value="1"/>
</dbReference>
<gene>
    <name evidence="1" type="ORF">APZ42_017767</name>
</gene>
<dbReference type="PANTHER" id="PTHR33198">
    <property type="entry name" value="ANK_REP_REGION DOMAIN-CONTAINING PROTEIN-RELATED"/>
    <property type="match status" value="1"/>
</dbReference>
<dbReference type="OrthoDB" id="6383690at2759"/>
<evidence type="ECO:0000313" key="1">
    <source>
        <dbReference type="EMBL" id="KZS16484.1"/>
    </source>
</evidence>
<organism evidence="1 2">
    <name type="scientific">Daphnia magna</name>
    <dbReference type="NCBI Taxonomy" id="35525"/>
    <lineage>
        <taxon>Eukaryota</taxon>
        <taxon>Metazoa</taxon>
        <taxon>Ecdysozoa</taxon>
        <taxon>Arthropoda</taxon>
        <taxon>Crustacea</taxon>
        <taxon>Branchiopoda</taxon>
        <taxon>Diplostraca</taxon>
        <taxon>Cladocera</taxon>
        <taxon>Anomopoda</taxon>
        <taxon>Daphniidae</taxon>
        <taxon>Daphnia</taxon>
    </lineage>
</organism>
<comment type="caution">
    <text evidence="1">The sequence shown here is derived from an EMBL/GenBank/DDBJ whole genome shotgun (WGS) entry which is preliminary data.</text>
</comment>